<protein>
    <submittedName>
        <fullName evidence="1">Uncharacterized protein</fullName>
    </submittedName>
</protein>
<dbReference type="EMBL" id="VBOT01000021">
    <property type="protein sequence ID" value="TMQ53273.1"/>
    <property type="molecule type" value="Genomic_DNA"/>
</dbReference>
<reference evidence="1 2" key="1">
    <citation type="journal article" date="2019" name="Nat. Microbiol.">
        <title>Mediterranean grassland soil C-N compound turnover is dependent on rainfall and depth, and is mediated by genomically divergent microorganisms.</title>
        <authorList>
            <person name="Diamond S."/>
            <person name="Andeer P.F."/>
            <person name="Li Z."/>
            <person name="Crits-Christoph A."/>
            <person name="Burstein D."/>
            <person name="Anantharaman K."/>
            <person name="Lane K.R."/>
            <person name="Thomas B.C."/>
            <person name="Pan C."/>
            <person name="Northen T.R."/>
            <person name="Banfield J.F."/>
        </authorList>
    </citation>
    <scope>NUCLEOTIDE SEQUENCE [LARGE SCALE GENOMIC DNA]</scope>
    <source>
        <strain evidence="1">WS_3</strain>
    </source>
</reference>
<proteinExistence type="predicted"/>
<organism evidence="1 2">
    <name type="scientific">Eiseniibacteriota bacterium</name>
    <dbReference type="NCBI Taxonomy" id="2212470"/>
    <lineage>
        <taxon>Bacteria</taxon>
        <taxon>Candidatus Eiseniibacteriota</taxon>
    </lineage>
</organism>
<evidence type="ECO:0000313" key="1">
    <source>
        <dbReference type="EMBL" id="TMQ53273.1"/>
    </source>
</evidence>
<dbReference type="Proteomes" id="UP000320184">
    <property type="component" value="Unassembled WGS sequence"/>
</dbReference>
<name>A0A538SPH3_UNCEI</name>
<comment type="caution">
    <text evidence="1">The sequence shown here is derived from an EMBL/GenBank/DDBJ whole genome shotgun (WGS) entry which is preliminary data.</text>
</comment>
<gene>
    <name evidence="1" type="ORF">E6K73_01650</name>
</gene>
<sequence>MRHALRAVAVALPLISLGMLVWPRGGATVPLYAARTGLMCANCHFDPNGGGPRNDFGFAFARNRHSLEPEDSTSAWHDLSVVNRVGDNMPVYFGLNHRVLLLGNTTVKTDSLDRLAFFNMENAIHIAFQPHPRLALVHTQDGATPRESFGWIGGFPWDGYIKIGAFRNPFGLRMDDHTVATRQGFLDFFTVPSGLANLVQRTFLPYDPRSTDEGIEVGATRSGFYGRVALTNGSSSLFAPPGFGNSFAEAKAVKLGYGNTFFHAAASFYDDYQKNPITFTLPPAFPIRRASRWGFFALTHYRRLALLGEIAAGTDEFEFSEAKRNLLAGFAEADYAPMRSVNFRFRYDHVNLDNRRYILISGPADGLNTHDRYSVEGEYVPVPFAELRWTLRFIQHKFGGNSLVGDVPDERQGYLQFHFSY</sequence>
<evidence type="ECO:0000313" key="2">
    <source>
        <dbReference type="Proteomes" id="UP000320184"/>
    </source>
</evidence>
<dbReference type="AlphaFoldDB" id="A0A538SPH3"/>
<accession>A0A538SPH3</accession>